<keyword evidence="3 8" id="KW-0812">Transmembrane</keyword>
<reference evidence="10 11" key="1">
    <citation type="submission" date="2018-06" db="EMBL/GenBank/DDBJ databases">
        <title>Genomic Encyclopedia of Archaeal and Bacterial Type Strains, Phase II (KMG-II): from individual species to whole genera.</title>
        <authorList>
            <person name="Goeker M."/>
        </authorList>
    </citation>
    <scope>NUCLEOTIDE SEQUENCE [LARGE SCALE GENOMIC DNA]</scope>
    <source>
        <strain evidence="10 11">DSM 23446</strain>
    </source>
</reference>
<evidence type="ECO:0000256" key="1">
    <source>
        <dbReference type="ARBA" id="ARBA00004141"/>
    </source>
</evidence>
<keyword evidence="11" id="KW-1185">Reference proteome</keyword>
<feature type="transmembrane region" description="Helical" evidence="8">
    <location>
        <begin position="111"/>
        <end position="128"/>
    </location>
</feature>
<dbReference type="Pfam" id="PF18916">
    <property type="entry name" value="Lycopene_cyc"/>
    <property type="match status" value="2"/>
</dbReference>
<comment type="caution">
    <text evidence="10">The sequence shown here is derived from an EMBL/GenBank/DDBJ whole genome shotgun (WGS) entry which is preliminary data.</text>
</comment>
<evidence type="ECO:0000256" key="7">
    <source>
        <dbReference type="ARBA" id="ARBA00023235"/>
    </source>
</evidence>
<dbReference type="NCBIfam" id="TIGR03462">
    <property type="entry name" value="CarR_dom_SF"/>
    <property type="match status" value="2"/>
</dbReference>
<feature type="transmembrane region" description="Helical" evidence="8">
    <location>
        <begin position="134"/>
        <end position="151"/>
    </location>
</feature>
<dbReference type="RefSeq" id="WP_111609872.1">
    <property type="nucleotide sequence ID" value="NZ_QLLK01000001.1"/>
</dbReference>
<dbReference type="AlphaFoldDB" id="A0A327PUN8"/>
<dbReference type="EMBL" id="QLLK01000001">
    <property type="protein sequence ID" value="RAI95187.1"/>
    <property type="molecule type" value="Genomic_DNA"/>
</dbReference>
<sequence length="231" mass="27481">MEKYLYLAVNLFAISFPLIRSFESRVKFASKWYALFPAIVITAIFFLVWDHWFTVIGVWEFNPRYILGIYIFELPIEEWLFFFTVPYACMFIYEVLIYFFPKDYFKPIGKYFIIIMIPLLLLLAFFNFDKLYTAVNFSVGAVALAVHWLIFKDKYMGRFLFTYLVHLIPFIICNGVLTGGLTPEPVVIYNNAENLGIRIWTVPIEDTIYSMTMLLMNVSFFEFFRKRKTIQ</sequence>
<evidence type="ECO:0000313" key="10">
    <source>
        <dbReference type="EMBL" id="RAI95187.1"/>
    </source>
</evidence>
<feature type="domain" description="Lycopene cyclase" evidence="9">
    <location>
        <begin position="4"/>
        <end position="96"/>
    </location>
</feature>
<accession>A0A327PUN8</accession>
<evidence type="ECO:0000256" key="8">
    <source>
        <dbReference type="SAM" id="Phobius"/>
    </source>
</evidence>
<dbReference type="InterPro" id="IPR017825">
    <property type="entry name" value="Lycopene_cyclase_dom"/>
</dbReference>
<dbReference type="GO" id="GO:0016117">
    <property type="term" value="P:carotenoid biosynthetic process"/>
    <property type="evidence" value="ECO:0007669"/>
    <property type="project" value="UniProtKB-KW"/>
</dbReference>
<dbReference type="OrthoDB" id="5195186at2"/>
<dbReference type="GO" id="GO:0016020">
    <property type="term" value="C:membrane"/>
    <property type="evidence" value="ECO:0007669"/>
    <property type="project" value="UniProtKB-SubCell"/>
</dbReference>
<comment type="subcellular location">
    <subcellularLocation>
        <location evidence="1">Membrane</location>
        <topology evidence="1">Multi-pass membrane protein</topology>
    </subcellularLocation>
</comment>
<name>A0A327PUN8_9BACT</name>
<evidence type="ECO:0000256" key="6">
    <source>
        <dbReference type="ARBA" id="ARBA00023136"/>
    </source>
</evidence>
<evidence type="ECO:0000256" key="3">
    <source>
        <dbReference type="ARBA" id="ARBA00022692"/>
    </source>
</evidence>
<keyword evidence="4" id="KW-0125">Carotenoid biosynthesis</keyword>
<feature type="transmembrane region" description="Helical" evidence="8">
    <location>
        <begin position="79"/>
        <end position="99"/>
    </location>
</feature>
<feature type="transmembrane region" description="Helical" evidence="8">
    <location>
        <begin position="6"/>
        <end position="22"/>
    </location>
</feature>
<feature type="transmembrane region" description="Helical" evidence="8">
    <location>
        <begin position="34"/>
        <end position="59"/>
    </location>
</feature>
<dbReference type="Proteomes" id="UP000249610">
    <property type="component" value="Unassembled WGS sequence"/>
</dbReference>
<feature type="transmembrane region" description="Helical" evidence="8">
    <location>
        <begin position="163"/>
        <end position="181"/>
    </location>
</feature>
<dbReference type="GO" id="GO:0045436">
    <property type="term" value="F:lycopene beta cyclase activity"/>
    <property type="evidence" value="ECO:0007669"/>
    <property type="project" value="UniProtKB-ARBA"/>
</dbReference>
<protein>
    <submittedName>
        <fullName evidence="10">Lycopene cyclase domain-containing protein</fullName>
    </submittedName>
</protein>
<evidence type="ECO:0000256" key="5">
    <source>
        <dbReference type="ARBA" id="ARBA00022989"/>
    </source>
</evidence>
<feature type="domain" description="Lycopene cyclase" evidence="9">
    <location>
        <begin position="129"/>
        <end position="224"/>
    </location>
</feature>
<keyword evidence="7" id="KW-0413">Isomerase</keyword>
<keyword evidence="6 8" id="KW-0472">Membrane</keyword>
<gene>
    <name evidence="10" type="ORF">LV83_00438</name>
</gene>
<evidence type="ECO:0000259" key="9">
    <source>
        <dbReference type="Pfam" id="PF18916"/>
    </source>
</evidence>
<keyword evidence="5 8" id="KW-1133">Transmembrane helix</keyword>
<dbReference type="GO" id="GO:0016872">
    <property type="term" value="F:intramolecular lyase activity"/>
    <property type="evidence" value="ECO:0007669"/>
    <property type="project" value="InterPro"/>
</dbReference>
<comment type="pathway">
    <text evidence="2">Carotenoid biosynthesis.</text>
</comment>
<proteinExistence type="predicted"/>
<evidence type="ECO:0000256" key="2">
    <source>
        <dbReference type="ARBA" id="ARBA00004829"/>
    </source>
</evidence>
<evidence type="ECO:0000313" key="11">
    <source>
        <dbReference type="Proteomes" id="UP000249610"/>
    </source>
</evidence>
<evidence type="ECO:0000256" key="4">
    <source>
        <dbReference type="ARBA" id="ARBA00022746"/>
    </source>
</evidence>
<feature type="transmembrane region" description="Helical" evidence="8">
    <location>
        <begin position="207"/>
        <end position="224"/>
    </location>
</feature>
<organism evidence="10 11">
    <name type="scientific">Algoriphagus yeomjeoni</name>
    <dbReference type="NCBI Taxonomy" id="291403"/>
    <lineage>
        <taxon>Bacteria</taxon>
        <taxon>Pseudomonadati</taxon>
        <taxon>Bacteroidota</taxon>
        <taxon>Cytophagia</taxon>
        <taxon>Cytophagales</taxon>
        <taxon>Cyclobacteriaceae</taxon>
        <taxon>Algoriphagus</taxon>
    </lineage>
</organism>